<organism evidence="2">
    <name type="scientific">marine metagenome</name>
    <dbReference type="NCBI Taxonomy" id="408172"/>
    <lineage>
        <taxon>unclassified sequences</taxon>
        <taxon>metagenomes</taxon>
        <taxon>ecological metagenomes</taxon>
    </lineage>
</organism>
<name>A0A382TXR0_9ZZZZ</name>
<evidence type="ECO:0000256" key="1">
    <source>
        <dbReference type="SAM" id="MobiDB-lite"/>
    </source>
</evidence>
<feature type="region of interest" description="Disordered" evidence="1">
    <location>
        <begin position="1"/>
        <end position="26"/>
    </location>
</feature>
<evidence type="ECO:0000313" key="2">
    <source>
        <dbReference type="EMBL" id="SVD26437.1"/>
    </source>
</evidence>
<dbReference type="AlphaFoldDB" id="A0A382TXR0"/>
<gene>
    <name evidence="2" type="ORF">METZ01_LOCUS379291</name>
</gene>
<dbReference type="EMBL" id="UINC01139713">
    <property type="protein sequence ID" value="SVD26437.1"/>
    <property type="molecule type" value="Genomic_DNA"/>
</dbReference>
<sequence>MNKTISNDSLTRLGGNLTSGLNSQSV</sequence>
<accession>A0A382TXR0</accession>
<protein>
    <submittedName>
        <fullName evidence="2">Uncharacterized protein</fullName>
    </submittedName>
</protein>
<reference evidence="2" key="1">
    <citation type="submission" date="2018-05" db="EMBL/GenBank/DDBJ databases">
        <authorList>
            <person name="Lanie J.A."/>
            <person name="Ng W.-L."/>
            <person name="Kazmierczak K.M."/>
            <person name="Andrzejewski T.M."/>
            <person name="Davidsen T.M."/>
            <person name="Wayne K.J."/>
            <person name="Tettelin H."/>
            <person name="Glass J.I."/>
            <person name="Rusch D."/>
            <person name="Podicherti R."/>
            <person name="Tsui H.-C.T."/>
            <person name="Winkler M.E."/>
        </authorList>
    </citation>
    <scope>NUCLEOTIDE SEQUENCE</scope>
</reference>
<proteinExistence type="predicted"/>